<protein>
    <submittedName>
        <fullName evidence="8">RxLR effector protein</fullName>
    </submittedName>
</protein>
<evidence type="ECO:0000256" key="6">
    <source>
        <dbReference type="ARBA" id="ARBA00023026"/>
    </source>
</evidence>
<feature type="domain" description="RxLR effector PexRD54 WY" evidence="7">
    <location>
        <begin position="279"/>
        <end position="319"/>
    </location>
</feature>
<dbReference type="Pfam" id="PF22748">
    <property type="entry name" value="PexRD54_WY"/>
    <property type="match status" value="2"/>
</dbReference>
<evidence type="ECO:0000256" key="2">
    <source>
        <dbReference type="ARBA" id="ARBA00004613"/>
    </source>
</evidence>
<comment type="caution">
    <text evidence="8">The sequence shown here is derived from an EMBL/GenBank/DDBJ whole genome shotgun (WGS) entry which is preliminary data.</text>
</comment>
<evidence type="ECO:0000313" key="8">
    <source>
        <dbReference type="EMBL" id="OWZ12625.1"/>
    </source>
</evidence>
<dbReference type="GO" id="GO:0005576">
    <property type="term" value="C:extracellular region"/>
    <property type="evidence" value="ECO:0007669"/>
    <property type="project" value="UniProtKB-SubCell"/>
</dbReference>
<keyword evidence="4" id="KW-0964">Secreted</keyword>
<evidence type="ECO:0000256" key="1">
    <source>
        <dbReference type="ARBA" id="ARBA00004340"/>
    </source>
</evidence>
<feature type="domain" description="RxLR effector PexRD54 WY" evidence="7">
    <location>
        <begin position="20"/>
        <end position="58"/>
    </location>
</feature>
<evidence type="ECO:0000256" key="3">
    <source>
        <dbReference type="ARBA" id="ARBA00010400"/>
    </source>
</evidence>
<keyword evidence="5" id="KW-0732">Signal</keyword>
<evidence type="ECO:0000259" key="7">
    <source>
        <dbReference type="Pfam" id="PF22748"/>
    </source>
</evidence>
<proteinExistence type="inferred from homology"/>
<dbReference type="OrthoDB" id="110891at2759"/>
<dbReference type="GO" id="GO:0043657">
    <property type="term" value="C:host cell"/>
    <property type="evidence" value="ECO:0007669"/>
    <property type="project" value="UniProtKB-SubCell"/>
</dbReference>
<sequence>MIIAKKSDKNFATRLEEVELKHWLTSGKTIDSVFKLLNLNDETGNILKSPAFSTWVSYATMLDKERPYDILLKTLLARYNDQGVAKLVADYPSTPMSEKLEAALLKSWRNDAKSPDDVFKLLSLSKENGVDLLKSVELRPWISYVGSLKKNPDELLLKELKIRNNDRDVANMLVMAKSDWRSKPIASRLENSLQTEWFNERKTAKDIFVLLKPEKDSDLVFDSPVWSTWSSYLTRVNKQNPDEQMYTTLKTQFGEEKLKTMVSKATENPHTKTIADKLQMEIWINDGKTNDDIFKLLKLDKAGEQFYESPMLSTWLSYVKKLTNLKGKPDDLAGISYLEKQFGDANLARILGVEKQKKNTATFKIVRELQNAQFKRWSARNMNIEKLQRMLLRDQSDMPANLRVELDFLDFYKTKGVTGI</sequence>
<comment type="subcellular location">
    <subcellularLocation>
        <location evidence="1">Host cell</location>
    </subcellularLocation>
    <subcellularLocation>
        <location evidence="2">Secreted</location>
    </subcellularLocation>
</comment>
<dbReference type="Proteomes" id="UP000198211">
    <property type="component" value="Unassembled WGS sequence"/>
</dbReference>
<dbReference type="AlphaFoldDB" id="A0A225W4Y6"/>
<keyword evidence="9" id="KW-1185">Reference proteome</keyword>
<keyword evidence="6" id="KW-0843">Virulence</keyword>
<evidence type="ECO:0000313" key="9">
    <source>
        <dbReference type="Proteomes" id="UP000198211"/>
    </source>
</evidence>
<gene>
    <name evidence="8" type="ORF">PHMEG_00014183</name>
</gene>
<dbReference type="InterPro" id="IPR054463">
    <property type="entry name" value="PexRD54_WY"/>
</dbReference>
<comment type="similarity">
    <text evidence="3">Belongs to the RxLR effector family.</text>
</comment>
<reference evidence="9" key="1">
    <citation type="submission" date="2017-03" db="EMBL/GenBank/DDBJ databases">
        <title>Phytopthora megakarya and P. palmivora, two closely related causual agents of cacao black pod achieved similar genome size and gene model numbers by different mechanisms.</title>
        <authorList>
            <person name="Ali S."/>
            <person name="Shao J."/>
            <person name="Larry D.J."/>
            <person name="Kronmiller B."/>
            <person name="Shen D."/>
            <person name="Strem M.D."/>
            <person name="Melnick R.L."/>
            <person name="Guiltinan M.J."/>
            <person name="Tyler B.M."/>
            <person name="Meinhardt L.W."/>
            <person name="Bailey B.A."/>
        </authorList>
    </citation>
    <scope>NUCLEOTIDE SEQUENCE [LARGE SCALE GENOMIC DNA]</scope>
    <source>
        <strain evidence="9">zdho120</strain>
    </source>
</reference>
<evidence type="ECO:0000256" key="4">
    <source>
        <dbReference type="ARBA" id="ARBA00022525"/>
    </source>
</evidence>
<organism evidence="8 9">
    <name type="scientific">Phytophthora megakarya</name>
    <dbReference type="NCBI Taxonomy" id="4795"/>
    <lineage>
        <taxon>Eukaryota</taxon>
        <taxon>Sar</taxon>
        <taxon>Stramenopiles</taxon>
        <taxon>Oomycota</taxon>
        <taxon>Peronosporomycetes</taxon>
        <taxon>Peronosporales</taxon>
        <taxon>Peronosporaceae</taxon>
        <taxon>Phytophthora</taxon>
    </lineage>
</organism>
<name>A0A225W4Y6_9STRA</name>
<evidence type="ECO:0000256" key="5">
    <source>
        <dbReference type="ARBA" id="ARBA00022729"/>
    </source>
</evidence>
<dbReference type="EMBL" id="NBNE01001796">
    <property type="protein sequence ID" value="OWZ12625.1"/>
    <property type="molecule type" value="Genomic_DNA"/>
</dbReference>
<accession>A0A225W4Y6</accession>